<dbReference type="Proteomes" id="UP000298138">
    <property type="component" value="Unassembled WGS sequence"/>
</dbReference>
<evidence type="ECO:0000256" key="1">
    <source>
        <dbReference type="SAM" id="MobiDB-lite"/>
    </source>
</evidence>
<feature type="region of interest" description="Disordered" evidence="1">
    <location>
        <begin position="115"/>
        <end position="173"/>
    </location>
</feature>
<feature type="compositionally biased region" description="Acidic residues" evidence="1">
    <location>
        <begin position="26"/>
        <end position="36"/>
    </location>
</feature>
<feature type="compositionally biased region" description="Basic and acidic residues" evidence="1">
    <location>
        <begin position="69"/>
        <end position="80"/>
    </location>
</feature>
<accession>A0A4V6RHF1</accession>
<protein>
    <submittedName>
        <fullName evidence="2">Uncharacterized protein</fullName>
    </submittedName>
</protein>
<name>A0A4V6RHF1_9PEZI</name>
<dbReference type="EMBL" id="ML220120">
    <property type="protein sequence ID" value="TGZ81235.1"/>
    <property type="molecule type" value="Genomic_DNA"/>
</dbReference>
<sequence length="173" mass="19321">MRVQIRIRRMILEYVSPTGTENGDQYNEEDDDEDWENPYTYPYYSSNQLSQHLGGITFPPTPSLSRPATPDDSHNPDDHYPNLNTTTPTADDSRIHHASIISITRVKLIIEITGKRHHSAPTPPSPQDTLFQSQPAPLEISDSARSAPIIGSRNGGDNMFPSRDTSEKDPTPP</sequence>
<reference evidence="2 3" key="1">
    <citation type="submission" date="2019-04" db="EMBL/GenBank/DDBJ databases">
        <title>Comparative genomics and transcriptomics to analyze fruiting body development in filamentous ascomycetes.</title>
        <authorList>
            <consortium name="DOE Joint Genome Institute"/>
            <person name="Lutkenhaus R."/>
            <person name="Traeger S."/>
            <person name="Breuer J."/>
            <person name="Kuo A."/>
            <person name="Lipzen A."/>
            <person name="Pangilinan J."/>
            <person name="Dilworth D."/>
            <person name="Sandor L."/>
            <person name="Poggeler S."/>
            <person name="Barry K."/>
            <person name="Grigoriev I.V."/>
            <person name="Nowrousian M."/>
        </authorList>
    </citation>
    <scope>NUCLEOTIDE SEQUENCE [LARGE SCALE GENOMIC DNA]</scope>
    <source>
        <strain evidence="2 3">CBS 389.68</strain>
    </source>
</reference>
<organism evidence="2 3">
    <name type="scientific">Ascodesmis nigricans</name>
    <dbReference type="NCBI Taxonomy" id="341454"/>
    <lineage>
        <taxon>Eukaryota</taxon>
        <taxon>Fungi</taxon>
        <taxon>Dikarya</taxon>
        <taxon>Ascomycota</taxon>
        <taxon>Pezizomycotina</taxon>
        <taxon>Pezizomycetes</taxon>
        <taxon>Pezizales</taxon>
        <taxon>Ascodesmidaceae</taxon>
        <taxon>Ascodesmis</taxon>
    </lineage>
</organism>
<evidence type="ECO:0000313" key="2">
    <source>
        <dbReference type="EMBL" id="TGZ81235.1"/>
    </source>
</evidence>
<feature type="region of interest" description="Disordered" evidence="1">
    <location>
        <begin position="17"/>
        <end position="96"/>
    </location>
</feature>
<gene>
    <name evidence="2" type="ORF">EX30DRAFT_270603</name>
</gene>
<proteinExistence type="predicted"/>
<dbReference type="AlphaFoldDB" id="A0A4V6RHF1"/>
<dbReference type="InParanoid" id="A0A4V6RHF1"/>
<keyword evidence="3" id="KW-1185">Reference proteome</keyword>
<evidence type="ECO:0000313" key="3">
    <source>
        <dbReference type="Proteomes" id="UP000298138"/>
    </source>
</evidence>
<feature type="compositionally biased region" description="Basic and acidic residues" evidence="1">
    <location>
        <begin position="164"/>
        <end position="173"/>
    </location>
</feature>